<reference evidence="1" key="2">
    <citation type="submission" date="2021-12" db="EMBL/GenBank/DDBJ databases">
        <title>Resequencing data analysis of finger millet.</title>
        <authorList>
            <person name="Hatakeyama M."/>
            <person name="Aluri S."/>
            <person name="Balachadran M.T."/>
            <person name="Sivarajan S.R."/>
            <person name="Poveda L."/>
            <person name="Shimizu-Inatsugi R."/>
            <person name="Schlapbach R."/>
            <person name="Sreeman S.M."/>
            <person name="Shimizu K.K."/>
        </authorList>
    </citation>
    <scope>NUCLEOTIDE SEQUENCE</scope>
</reference>
<evidence type="ECO:0000313" key="2">
    <source>
        <dbReference type="Proteomes" id="UP001054889"/>
    </source>
</evidence>
<reference evidence="1" key="1">
    <citation type="journal article" date="2018" name="DNA Res.">
        <title>Multiple hybrid de novo genome assembly of finger millet, an orphan allotetraploid crop.</title>
        <authorList>
            <person name="Hatakeyama M."/>
            <person name="Aluri S."/>
            <person name="Balachadran M.T."/>
            <person name="Sivarajan S.R."/>
            <person name="Patrignani A."/>
            <person name="Gruter S."/>
            <person name="Poveda L."/>
            <person name="Shimizu-Inatsugi R."/>
            <person name="Baeten J."/>
            <person name="Francoijs K.J."/>
            <person name="Nataraja K.N."/>
            <person name="Reddy Y.A.N."/>
            <person name="Phadnis S."/>
            <person name="Ravikumar R.L."/>
            <person name="Schlapbach R."/>
            <person name="Sreeman S.M."/>
            <person name="Shimizu K.K."/>
        </authorList>
    </citation>
    <scope>NUCLEOTIDE SEQUENCE</scope>
</reference>
<keyword evidence="2" id="KW-1185">Reference proteome</keyword>
<gene>
    <name evidence="1" type="primary">gb03541</name>
    <name evidence="1" type="ORF">PR202_gb03541</name>
</gene>
<dbReference type="AlphaFoldDB" id="A0AAV5E345"/>
<name>A0AAV5E345_ELECO</name>
<accession>A0AAV5E345</accession>
<sequence length="138" mass="15297">MRGFLWKGRDQVNGGSCLVAWEKLQRPLDLGGLGVLNLELMSWALQLRWLWFQKVDKERPWHDLDIPVCPNALALFNTAVVSHVGQGTDVLFGSAKWLSGCGISELAPTVVAAVQDKTRQQRRSMVTAGQQIIKVGSQ</sequence>
<proteinExistence type="predicted"/>
<comment type="caution">
    <text evidence="1">The sequence shown here is derived from an EMBL/GenBank/DDBJ whole genome shotgun (WGS) entry which is preliminary data.</text>
</comment>
<dbReference type="Proteomes" id="UP001054889">
    <property type="component" value="Unassembled WGS sequence"/>
</dbReference>
<evidence type="ECO:0000313" key="1">
    <source>
        <dbReference type="EMBL" id="GJN16540.1"/>
    </source>
</evidence>
<dbReference type="EMBL" id="BQKI01000072">
    <property type="protein sequence ID" value="GJN16540.1"/>
    <property type="molecule type" value="Genomic_DNA"/>
</dbReference>
<organism evidence="1 2">
    <name type="scientific">Eleusine coracana subsp. coracana</name>
    <dbReference type="NCBI Taxonomy" id="191504"/>
    <lineage>
        <taxon>Eukaryota</taxon>
        <taxon>Viridiplantae</taxon>
        <taxon>Streptophyta</taxon>
        <taxon>Embryophyta</taxon>
        <taxon>Tracheophyta</taxon>
        <taxon>Spermatophyta</taxon>
        <taxon>Magnoliopsida</taxon>
        <taxon>Liliopsida</taxon>
        <taxon>Poales</taxon>
        <taxon>Poaceae</taxon>
        <taxon>PACMAD clade</taxon>
        <taxon>Chloridoideae</taxon>
        <taxon>Cynodonteae</taxon>
        <taxon>Eleusininae</taxon>
        <taxon>Eleusine</taxon>
    </lineage>
</organism>
<protein>
    <submittedName>
        <fullName evidence="1">Uncharacterized protein</fullName>
    </submittedName>
</protein>